<dbReference type="EC" id="3.5.4.25" evidence="3"/>
<keyword evidence="6" id="KW-0547">Nucleotide-binding</keyword>
<name>A0A1F6N2Q4_9BACT</name>
<evidence type="ECO:0000256" key="10">
    <source>
        <dbReference type="ARBA" id="ARBA00049295"/>
    </source>
</evidence>
<keyword evidence="5" id="KW-0479">Metal-binding</keyword>
<evidence type="ECO:0000256" key="8">
    <source>
        <dbReference type="ARBA" id="ARBA00022833"/>
    </source>
</evidence>
<dbReference type="Gene3D" id="3.40.50.10990">
    <property type="entry name" value="GTP cyclohydrolase II"/>
    <property type="match status" value="1"/>
</dbReference>
<dbReference type="PANTHER" id="PTHR21327:SF18">
    <property type="entry name" value="3,4-DIHYDROXY-2-BUTANONE 4-PHOSPHATE SYNTHASE"/>
    <property type="match status" value="1"/>
</dbReference>
<accession>A0A1F6N2Q4</accession>
<dbReference type="GO" id="GO:0005525">
    <property type="term" value="F:GTP binding"/>
    <property type="evidence" value="ECO:0007669"/>
    <property type="project" value="UniProtKB-KW"/>
</dbReference>
<dbReference type="GO" id="GO:0003935">
    <property type="term" value="F:GTP cyclohydrolase II activity"/>
    <property type="evidence" value="ECO:0007669"/>
    <property type="project" value="UniProtKB-EC"/>
</dbReference>
<dbReference type="Proteomes" id="UP000177040">
    <property type="component" value="Unassembled WGS sequence"/>
</dbReference>
<evidence type="ECO:0000313" key="12">
    <source>
        <dbReference type="EMBL" id="OGH78161.1"/>
    </source>
</evidence>
<dbReference type="InterPro" id="IPR000926">
    <property type="entry name" value="RibA"/>
</dbReference>
<comment type="pathway">
    <text evidence="2">Cofactor biosynthesis; riboflavin biosynthesis; 5-amino-6-(D-ribitylamino)uracil from GTP: step 1/4.</text>
</comment>
<dbReference type="SUPFAM" id="SSF142695">
    <property type="entry name" value="RibA-like"/>
    <property type="match status" value="1"/>
</dbReference>
<keyword evidence="7 12" id="KW-0378">Hydrolase</keyword>
<comment type="cofactor">
    <cofactor evidence="1">
        <name>Zn(2+)</name>
        <dbReference type="ChEBI" id="CHEBI:29105"/>
    </cofactor>
</comment>
<comment type="caution">
    <text evidence="12">The sequence shown here is derived from an EMBL/GenBank/DDBJ whole genome shotgun (WGS) entry which is preliminary data.</text>
</comment>
<keyword evidence="9" id="KW-0342">GTP-binding</keyword>
<protein>
    <recommendedName>
        <fullName evidence="3">GTP cyclohydrolase II</fullName>
        <ecNumber evidence="3">3.5.4.25</ecNumber>
    </recommendedName>
</protein>
<dbReference type="EMBL" id="MFQH01000017">
    <property type="protein sequence ID" value="OGH78161.1"/>
    <property type="molecule type" value="Genomic_DNA"/>
</dbReference>
<sequence length="195" mass="21764">MLKSCANSTINTEFGVFDIHIYVSADGKEQIVLTRGDVSAAEPILLRIHSECITSEVLHSLDCDCVAQLTLAFKKIDEANRGMIIYLRQEGRGIGLVNKIKSYELQHQGMDTVEAHEILGFPIDARDYSVVKDILEDRRVTEIIALTNNPDKIKQLSALGIAVIKREALEISPTATNRKYLSAKKTKMGHWLDLV</sequence>
<dbReference type="GO" id="GO:0046872">
    <property type="term" value="F:metal ion binding"/>
    <property type="evidence" value="ECO:0007669"/>
    <property type="project" value="UniProtKB-KW"/>
</dbReference>
<evidence type="ECO:0000256" key="6">
    <source>
        <dbReference type="ARBA" id="ARBA00022741"/>
    </source>
</evidence>
<evidence type="ECO:0000256" key="5">
    <source>
        <dbReference type="ARBA" id="ARBA00022723"/>
    </source>
</evidence>
<dbReference type="NCBIfam" id="NF001591">
    <property type="entry name" value="PRK00393.1"/>
    <property type="match status" value="1"/>
</dbReference>
<evidence type="ECO:0000256" key="3">
    <source>
        <dbReference type="ARBA" id="ARBA00012762"/>
    </source>
</evidence>
<feature type="domain" description="GTP cyclohydrolase II" evidence="11">
    <location>
        <begin position="7"/>
        <end position="166"/>
    </location>
</feature>
<evidence type="ECO:0000256" key="7">
    <source>
        <dbReference type="ARBA" id="ARBA00022801"/>
    </source>
</evidence>
<dbReference type="CDD" id="cd00641">
    <property type="entry name" value="GTP_cyclohydro2"/>
    <property type="match status" value="1"/>
</dbReference>
<comment type="catalytic activity">
    <reaction evidence="10">
        <text>GTP + 4 H2O = 2,5-diamino-6-hydroxy-4-(5-phosphoribosylamino)-pyrimidine + formate + 2 phosphate + 3 H(+)</text>
        <dbReference type="Rhea" id="RHEA:23704"/>
        <dbReference type="ChEBI" id="CHEBI:15377"/>
        <dbReference type="ChEBI" id="CHEBI:15378"/>
        <dbReference type="ChEBI" id="CHEBI:15740"/>
        <dbReference type="ChEBI" id="CHEBI:37565"/>
        <dbReference type="ChEBI" id="CHEBI:43474"/>
        <dbReference type="ChEBI" id="CHEBI:58614"/>
        <dbReference type="EC" id="3.5.4.25"/>
    </reaction>
</comment>
<dbReference type="InterPro" id="IPR036144">
    <property type="entry name" value="RibA-like_sf"/>
</dbReference>
<dbReference type="Pfam" id="PF00925">
    <property type="entry name" value="GTP_cyclohydro2"/>
    <property type="match status" value="1"/>
</dbReference>
<evidence type="ECO:0000313" key="13">
    <source>
        <dbReference type="Proteomes" id="UP000177040"/>
    </source>
</evidence>
<evidence type="ECO:0000256" key="1">
    <source>
        <dbReference type="ARBA" id="ARBA00001947"/>
    </source>
</evidence>
<reference evidence="12 13" key="1">
    <citation type="journal article" date="2016" name="Nat. Commun.">
        <title>Thousands of microbial genomes shed light on interconnected biogeochemical processes in an aquifer system.</title>
        <authorList>
            <person name="Anantharaman K."/>
            <person name="Brown C.T."/>
            <person name="Hug L.A."/>
            <person name="Sharon I."/>
            <person name="Castelle C.J."/>
            <person name="Probst A.J."/>
            <person name="Thomas B.C."/>
            <person name="Singh A."/>
            <person name="Wilkins M.J."/>
            <person name="Karaoz U."/>
            <person name="Brodie E.L."/>
            <person name="Williams K.H."/>
            <person name="Hubbard S.S."/>
            <person name="Banfield J.F."/>
        </authorList>
    </citation>
    <scope>NUCLEOTIDE SEQUENCE [LARGE SCALE GENOMIC DNA]</scope>
</reference>
<dbReference type="GO" id="GO:0008686">
    <property type="term" value="F:3,4-dihydroxy-2-butanone-4-phosphate synthase activity"/>
    <property type="evidence" value="ECO:0007669"/>
    <property type="project" value="TreeGrafter"/>
</dbReference>
<dbReference type="AlphaFoldDB" id="A0A1F6N2Q4"/>
<keyword evidence="8" id="KW-0862">Zinc</keyword>
<dbReference type="InterPro" id="IPR032677">
    <property type="entry name" value="GTP_cyclohydro_II"/>
</dbReference>
<keyword evidence="4" id="KW-0686">Riboflavin biosynthesis</keyword>
<evidence type="ECO:0000256" key="2">
    <source>
        <dbReference type="ARBA" id="ARBA00004853"/>
    </source>
</evidence>
<dbReference type="UniPathway" id="UPA00275"/>
<dbReference type="FunFam" id="3.40.50.10990:FF:000002">
    <property type="entry name" value="GTP cyclohydrolase-2"/>
    <property type="match status" value="1"/>
</dbReference>
<dbReference type="GO" id="GO:0005829">
    <property type="term" value="C:cytosol"/>
    <property type="evidence" value="ECO:0007669"/>
    <property type="project" value="TreeGrafter"/>
</dbReference>
<dbReference type="PANTHER" id="PTHR21327">
    <property type="entry name" value="GTP CYCLOHYDROLASE II-RELATED"/>
    <property type="match status" value="1"/>
</dbReference>
<dbReference type="GO" id="GO:0009231">
    <property type="term" value="P:riboflavin biosynthetic process"/>
    <property type="evidence" value="ECO:0007669"/>
    <property type="project" value="UniProtKB-UniPathway"/>
</dbReference>
<proteinExistence type="predicted"/>
<gene>
    <name evidence="12" type="ORF">A2983_03760</name>
</gene>
<dbReference type="NCBIfam" id="TIGR00505">
    <property type="entry name" value="ribA"/>
    <property type="match status" value="1"/>
</dbReference>
<evidence type="ECO:0000256" key="9">
    <source>
        <dbReference type="ARBA" id="ARBA00023134"/>
    </source>
</evidence>
<evidence type="ECO:0000256" key="4">
    <source>
        <dbReference type="ARBA" id="ARBA00022619"/>
    </source>
</evidence>
<organism evidence="12 13">
    <name type="scientific">Candidatus Magasanikbacteria bacterium RIFCSPLOWO2_01_FULL_40_15</name>
    <dbReference type="NCBI Taxonomy" id="1798686"/>
    <lineage>
        <taxon>Bacteria</taxon>
        <taxon>Candidatus Magasanikiibacteriota</taxon>
    </lineage>
</organism>
<evidence type="ECO:0000259" key="11">
    <source>
        <dbReference type="Pfam" id="PF00925"/>
    </source>
</evidence>